<comment type="caution">
    <text evidence="1">The sequence shown here is derived from an EMBL/GenBank/DDBJ whole genome shotgun (WGS) entry which is preliminary data.</text>
</comment>
<evidence type="ECO:0000313" key="3">
    <source>
        <dbReference type="Proteomes" id="UP000248148"/>
    </source>
</evidence>
<proteinExistence type="predicted"/>
<dbReference type="EMBL" id="QJTI01000049">
    <property type="protein sequence ID" value="PYE99002.1"/>
    <property type="molecule type" value="Genomic_DNA"/>
</dbReference>
<name>A0A318TAH7_9BRAD</name>
<gene>
    <name evidence="2" type="ORF">BJ122_1061</name>
    <name evidence="1" type="ORF">BJ122_1491</name>
</gene>
<dbReference type="EMBL" id="QJTI01000006">
    <property type="protein sequence ID" value="PYF03512.1"/>
    <property type="molecule type" value="Genomic_DNA"/>
</dbReference>
<keyword evidence="3" id="KW-1185">Reference proteome</keyword>
<reference evidence="1 3" key="1">
    <citation type="submission" date="2018-06" db="EMBL/GenBank/DDBJ databases">
        <title>Genomic Encyclopedia of Archaeal and Bacterial Type Strains, Phase II (KMG-II): from individual species to whole genera.</title>
        <authorList>
            <person name="Goeker M."/>
        </authorList>
    </citation>
    <scope>NUCLEOTIDE SEQUENCE [LARGE SCALE GENOMIC DNA]</scope>
    <source>
        <strain evidence="1 3">JCM 11668</strain>
    </source>
</reference>
<evidence type="ECO:0000313" key="2">
    <source>
        <dbReference type="EMBL" id="PYF03512.1"/>
    </source>
</evidence>
<dbReference type="AlphaFoldDB" id="A0A318TAH7"/>
<accession>A0A318TAH7</accession>
<organism evidence="1 3">
    <name type="scientific">Rhodopseudomonas faecalis</name>
    <dbReference type="NCBI Taxonomy" id="99655"/>
    <lineage>
        <taxon>Bacteria</taxon>
        <taxon>Pseudomonadati</taxon>
        <taxon>Pseudomonadota</taxon>
        <taxon>Alphaproteobacteria</taxon>
        <taxon>Hyphomicrobiales</taxon>
        <taxon>Nitrobacteraceae</taxon>
        <taxon>Rhodopseudomonas</taxon>
    </lineage>
</organism>
<protein>
    <submittedName>
        <fullName evidence="1">Uncharacterized protein</fullName>
    </submittedName>
</protein>
<dbReference type="Proteomes" id="UP000248148">
    <property type="component" value="Unassembled WGS sequence"/>
</dbReference>
<feature type="non-terminal residue" evidence="1">
    <location>
        <position position="49"/>
    </location>
</feature>
<sequence>MIWRVGFDECVGCDEQFSGDCDERDLSGFSLQAKGVVVVAELGVVAGGD</sequence>
<evidence type="ECO:0000313" key="1">
    <source>
        <dbReference type="EMBL" id="PYE99002.1"/>
    </source>
</evidence>